<keyword evidence="16" id="KW-1185">Reference proteome</keyword>
<gene>
    <name evidence="15" type="ORF">AB205_0088820</name>
</gene>
<name>A0A2G9RT65_AQUCT</name>
<evidence type="ECO:0000256" key="4">
    <source>
        <dbReference type="ARBA" id="ARBA00022723"/>
    </source>
</evidence>
<evidence type="ECO:0000256" key="7">
    <source>
        <dbReference type="ARBA" id="ARBA00022833"/>
    </source>
</evidence>
<evidence type="ECO:0000313" key="15">
    <source>
        <dbReference type="EMBL" id="PIO31062.1"/>
    </source>
</evidence>
<feature type="domain" description="C2H2-type" evidence="14">
    <location>
        <begin position="435"/>
        <end position="462"/>
    </location>
</feature>
<dbReference type="EMBL" id="KV931121">
    <property type="protein sequence ID" value="PIO31062.1"/>
    <property type="molecule type" value="Genomic_DNA"/>
</dbReference>
<feature type="domain" description="C2H2-type" evidence="14">
    <location>
        <begin position="351"/>
        <end position="378"/>
    </location>
</feature>
<dbReference type="PROSITE" id="PS00028">
    <property type="entry name" value="ZINC_FINGER_C2H2_1"/>
    <property type="match status" value="7"/>
</dbReference>
<dbReference type="Proteomes" id="UP000228934">
    <property type="component" value="Unassembled WGS sequence"/>
</dbReference>
<comment type="subcellular location">
    <subcellularLocation>
        <location evidence="2">Nucleus</location>
    </subcellularLocation>
</comment>
<keyword evidence="5" id="KW-0677">Repeat</keyword>
<keyword evidence="7" id="KW-0862">Zinc</keyword>
<reference evidence="16" key="1">
    <citation type="journal article" date="2017" name="Nat. Commun.">
        <title>The North American bullfrog draft genome provides insight into hormonal regulation of long noncoding RNA.</title>
        <authorList>
            <person name="Hammond S.A."/>
            <person name="Warren R.L."/>
            <person name="Vandervalk B.P."/>
            <person name="Kucuk E."/>
            <person name="Khan H."/>
            <person name="Gibb E.A."/>
            <person name="Pandoh P."/>
            <person name="Kirk H."/>
            <person name="Zhao Y."/>
            <person name="Jones M."/>
            <person name="Mungall A.J."/>
            <person name="Coope R."/>
            <person name="Pleasance S."/>
            <person name="Moore R.A."/>
            <person name="Holt R.A."/>
            <person name="Round J.M."/>
            <person name="Ohora S."/>
            <person name="Walle B.V."/>
            <person name="Veldhoen N."/>
            <person name="Helbing C.C."/>
            <person name="Birol I."/>
        </authorList>
    </citation>
    <scope>NUCLEOTIDE SEQUENCE [LARGE SCALE GENOMIC DNA]</scope>
</reference>
<feature type="non-terminal residue" evidence="15">
    <location>
        <position position="1"/>
    </location>
</feature>
<dbReference type="FunFam" id="3.30.160.60:FF:002343">
    <property type="entry name" value="Zinc finger protein 33A"/>
    <property type="match status" value="2"/>
</dbReference>
<dbReference type="FunFam" id="3.30.160.60:FF:000363">
    <property type="entry name" value="Zinc finger protein 239"/>
    <property type="match status" value="1"/>
</dbReference>
<feature type="compositionally biased region" description="Basic and acidic residues" evidence="13">
    <location>
        <begin position="78"/>
        <end position="88"/>
    </location>
</feature>
<feature type="region of interest" description="Disordered" evidence="13">
    <location>
        <begin position="1"/>
        <end position="46"/>
    </location>
</feature>
<dbReference type="Pfam" id="PF00096">
    <property type="entry name" value="zf-C2H2"/>
    <property type="match status" value="6"/>
</dbReference>
<feature type="compositionally biased region" description="Basic and acidic residues" evidence="13">
    <location>
        <begin position="20"/>
        <end position="30"/>
    </location>
</feature>
<evidence type="ECO:0000256" key="2">
    <source>
        <dbReference type="ARBA" id="ARBA00004123"/>
    </source>
</evidence>
<feature type="domain" description="C2H2-type" evidence="14">
    <location>
        <begin position="267"/>
        <end position="294"/>
    </location>
</feature>
<evidence type="ECO:0000256" key="10">
    <source>
        <dbReference type="ARBA" id="ARBA00023163"/>
    </source>
</evidence>
<dbReference type="PANTHER" id="PTHR23226">
    <property type="entry name" value="ZINC FINGER AND SCAN DOMAIN-CONTAINING"/>
    <property type="match status" value="1"/>
</dbReference>
<dbReference type="InterPro" id="IPR013087">
    <property type="entry name" value="Znf_C2H2_type"/>
</dbReference>
<feature type="domain" description="C2H2-type" evidence="14">
    <location>
        <begin position="379"/>
        <end position="406"/>
    </location>
</feature>
<evidence type="ECO:0000256" key="5">
    <source>
        <dbReference type="ARBA" id="ARBA00022737"/>
    </source>
</evidence>
<dbReference type="GO" id="GO:0005634">
    <property type="term" value="C:nucleus"/>
    <property type="evidence" value="ECO:0007669"/>
    <property type="project" value="UniProtKB-SubCell"/>
</dbReference>
<feature type="compositionally biased region" description="Basic and acidic residues" evidence="13">
    <location>
        <begin position="113"/>
        <end position="123"/>
    </location>
</feature>
<organism evidence="15 16">
    <name type="scientific">Aquarana catesbeiana</name>
    <name type="common">American bullfrog</name>
    <name type="synonym">Rana catesbeiana</name>
    <dbReference type="NCBI Taxonomy" id="8400"/>
    <lineage>
        <taxon>Eukaryota</taxon>
        <taxon>Metazoa</taxon>
        <taxon>Chordata</taxon>
        <taxon>Craniata</taxon>
        <taxon>Vertebrata</taxon>
        <taxon>Euteleostomi</taxon>
        <taxon>Amphibia</taxon>
        <taxon>Batrachia</taxon>
        <taxon>Anura</taxon>
        <taxon>Neobatrachia</taxon>
        <taxon>Ranoidea</taxon>
        <taxon>Ranidae</taxon>
        <taxon>Aquarana</taxon>
    </lineage>
</organism>
<keyword evidence="9" id="KW-0238">DNA-binding</keyword>
<keyword evidence="8" id="KW-0805">Transcription regulation</keyword>
<dbReference type="FunFam" id="3.30.160.60:FF:000624">
    <property type="entry name" value="zinc finger protein 697"/>
    <property type="match status" value="1"/>
</dbReference>
<dbReference type="FunFam" id="3.30.160.60:FF:001442">
    <property type="entry name" value="zinc finger protein 696"/>
    <property type="match status" value="1"/>
</dbReference>
<dbReference type="Gene3D" id="3.30.160.60">
    <property type="entry name" value="Classic Zinc Finger"/>
    <property type="match status" value="7"/>
</dbReference>
<feature type="domain" description="C2H2-type" evidence="14">
    <location>
        <begin position="323"/>
        <end position="350"/>
    </location>
</feature>
<protein>
    <recommendedName>
        <fullName evidence="14">C2H2-type domain-containing protein</fullName>
    </recommendedName>
</protein>
<evidence type="ECO:0000256" key="12">
    <source>
        <dbReference type="PROSITE-ProRule" id="PRU00042"/>
    </source>
</evidence>
<feature type="domain" description="C2H2-type" evidence="14">
    <location>
        <begin position="295"/>
        <end position="322"/>
    </location>
</feature>
<evidence type="ECO:0000259" key="14">
    <source>
        <dbReference type="PROSITE" id="PS50157"/>
    </source>
</evidence>
<comment type="similarity">
    <text evidence="3">Belongs to the krueppel C2H2-type zinc-finger protein family.</text>
</comment>
<dbReference type="InterPro" id="IPR036236">
    <property type="entry name" value="Znf_C2H2_sf"/>
</dbReference>
<feature type="region of interest" description="Disordered" evidence="13">
    <location>
        <begin position="61"/>
        <end position="145"/>
    </location>
</feature>
<keyword evidence="4" id="KW-0479">Metal-binding</keyword>
<keyword evidence="11" id="KW-0539">Nucleus</keyword>
<dbReference type="AlphaFoldDB" id="A0A2G9RT65"/>
<comment type="function">
    <text evidence="1">May be involved in transcriptional regulation.</text>
</comment>
<dbReference type="SMART" id="SM00355">
    <property type="entry name" value="ZnF_C2H2"/>
    <property type="match status" value="7"/>
</dbReference>
<accession>A0A2G9RT65</accession>
<dbReference type="SUPFAM" id="SSF57667">
    <property type="entry name" value="beta-beta-alpha zinc fingers"/>
    <property type="match status" value="4"/>
</dbReference>
<evidence type="ECO:0000256" key="9">
    <source>
        <dbReference type="ARBA" id="ARBA00023125"/>
    </source>
</evidence>
<sequence>SIELNITMASQLALTSTDGSRNRNPPERCPRPLYSRDSTQEDQEDQVEGLILIKVEEEPCVRGDDWCKEEEDPPEISTDTRDTQIEVKSEEEEEGHVEIKEEEIPPEISTDGSSDRNIPERCPRPLYSRDSTQEHQEIPQEDQDTDLTTVKVEVKEEAEEVYARGNELCKEDSIPLEISTDPGDIRETQRDIKAEDEGHVRIKLEVPQKISTDAQSIRRKSFDVGIKNNDITSDSSEDDSITLNISSQIPIADLSNVSPTHGGEKPFSCSICGRCFIRRQEVIIHERTHKGQKPFSCPDCGKCFTTKKYLVKHQRTHTDQKPYSCDECGKRFAEASKFLKHEKTHRIKRAFLCSHCGRSFPDKARLDQHEITHTGEKPYSCLECGKSFSYRAFLVRHQRRHSGEKPYSCLKCGKRVTTKYSLIKHQRTHTNQKPYSCSECGKFFSQVSKVIKHEKTHRGGECDFLQSGKC</sequence>
<dbReference type="OrthoDB" id="6067523at2759"/>
<evidence type="ECO:0000256" key="11">
    <source>
        <dbReference type="ARBA" id="ARBA00023242"/>
    </source>
</evidence>
<dbReference type="PANTHER" id="PTHR23226:SF416">
    <property type="entry name" value="FI01424P"/>
    <property type="match status" value="1"/>
</dbReference>
<evidence type="ECO:0000256" key="1">
    <source>
        <dbReference type="ARBA" id="ARBA00003767"/>
    </source>
</evidence>
<feature type="compositionally biased region" description="Polar residues" evidence="13">
    <location>
        <begin position="7"/>
        <end position="19"/>
    </location>
</feature>
<dbReference type="Pfam" id="PF13894">
    <property type="entry name" value="zf-C2H2_4"/>
    <property type="match status" value="1"/>
</dbReference>
<keyword evidence="6 12" id="KW-0863">Zinc-finger</keyword>
<evidence type="ECO:0000256" key="13">
    <source>
        <dbReference type="SAM" id="MobiDB-lite"/>
    </source>
</evidence>
<evidence type="ECO:0000256" key="3">
    <source>
        <dbReference type="ARBA" id="ARBA00006991"/>
    </source>
</evidence>
<dbReference type="PROSITE" id="PS50157">
    <property type="entry name" value="ZINC_FINGER_C2H2_2"/>
    <property type="match status" value="7"/>
</dbReference>
<dbReference type="FunFam" id="3.30.160.60:FF:000812">
    <property type="entry name" value="zinc finger protein 23 isoform X2"/>
    <property type="match status" value="1"/>
</dbReference>
<proteinExistence type="inferred from homology"/>
<evidence type="ECO:0000313" key="16">
    <source>
        <dbReference type="Proteomes" id="UP000228934"/>
    </source>
</evidence>
<feature type="domain" description="C2H2-type" evidence="14">
    <location>
        <begin position="407"/>
        <end position="434"/>
    </location>
</feature>
<keyword evidence="10" id="KW-0804">Transcription</keyword>
<dbReference type="GO" id="GO:0000978">
    <property type="term" value="F:RNA polymerase II cis-regulatory region sequence-specific DNA binding"/>
    <property type="evidence" value="ECO:0007669"/>
    <property type="project" value="TreeGrafter"/>
</dbReference>
<evidence type="ECO:0000256" key="6">
    <source>
        <dbReference type="ARBA" id="ARBA00022771"/>
    </source>
</evidence>
<dbReference type="GO" id="GO:0008270">
    <property type="term" value="F:zinc ion binding"/>
    <property type="evidence" value="ECO:0007669"/>
    <property type="project" value="UniProtKB-KW"/>
</dbReference>
<dbReference type="GO" id="GO:0000981">
    <property type="term" value="F:DNA-binding transcription factor activity, RNA polymerase II-specific"/>
    <property type="evidence" value="ECO:0007669"/>
    <property type="project" value="TreeGrafter"/>
</dbReference>
<evidence type="ECO:0000256" key="8">
    <source>
        <dbReference type="ARBA" id="ARBA00023015"/>
    </source>
</evidence>